<dbReference type="OrthoDB" id="7783360at2"/>
<organism evidence="1 2">
    <name type="scientific">Rhizobium chutanense</name>
    <dbReference type="NCBI Taxonomy" id="2035448"/>
    <lineage>
        <taxon>Bacteria</taxon>
        <taxon>Pseudomonadati</taxon>
        <taxon>Pseudomonadota</taxon>
        <taxon>Alphaproteobacteria</taxon>
        <taxon>Hyphomicrobiales</taxon>
        <taxon>Rhizobiaceae</taxon>
        <taxon>Rhizobium/Agrobacterium group</taxon>
        <taxon>Rhizobium</taxon>
    </lineage>
</organism>
<evidence type="ECO:0000313" key="2">
    <source>
        <dbReference type="Proteomes" id="UP000278081"/>
    </source>
</evidence>
<reference evidence="1 2" key="1">
    <citation type="submission" date="2018-11" db="EMBL/GenBank/DDBJ databases">
        <title>Rhizobium chutanense sp. nov., isolated from root nodules of Phaseolus vulgaris in China.</title>
        <authorList>
            <person name="Huo Y."/>
        </authorList>
    </citation>
    <scope>NUCLEOTIDE SEQUENCE [LARGE SCALE GENOMIC DNA]</scope>
    <source>
        <strain evidence="1 2">C16</strain>
    </source>
</reference>
<dbReference type="RefSeq" id="WP_126910093.1">
    <property type="nucleotide sequence ID" value="NZ_ML133761.1"/>
</dbReference>
<dbReference type="EMBL" id="RJTJ01000014">
    <property type="protein sequence ID" value="RUM05183.1"/>
    <property type="molecule type" value="Genomic_DNA"/>
</dbReference>
<sequence length="423" mass="46347">MKTKIAEYAYDLQSGISTFSIPDFDDLTKVGMAATLAIHIKGLGEIKYEVLRGVSEHFMGIPSHSLESVVRILAEISFVILTENGRKIEKILPTIPVFEQVYGTISSFANSELSFNSQEQAILEILSALENAPRNKDNLFNNLGIEKPLFDRTLLIGSKSGIVSEHLARGRSIVVSPLYFADNLDGLADAAAAVSASALQSTLRKVRDNQGWPLSMVKATGEIGGVKLDAAEQALVDKLSSEGVMKPPTIAFGAKTESFVFTPKPGSARLNAANREVYERAMALVSAVRKGQLLPNEYAIRSPVRILESLREKGYLRSNSEAPTQYLNLVYLKVGTLQPGPNGHQFHLTKTPENTAALNLAIQLLRSGSLAGMEVDQNARIALGQDEKYIQSLISARQIKERAKPIENEQAIHEFEQLLLRFD</sequence>
<name>A0A3S0QG37_9HYPH</name>
<gene>
    <name evidence="1" type="ORF">EFR84_17255</name>
</gene>
<accession>A0A3S0QG37</accession>
<comment type="caution">
    <text evidence="1">The sequence shown here is derived from an EMBL/GenBank/DDBJ whole genome shotgun (WGS) entry which is preliminary data.</text>
</comment>
<evidence type="ECO:0000313" key="1">
    <source>
        <dbReference type="EMBL" id="RUM05183.1"/>
    </source>
</evidence>
<proteinExistence type="predicted"/>
<dbReference type="AlphaFoldDB" id="A0A3S0QG37"/>
<dbReference type="Proteomes" id="UP000278081">
    <property type="component" value="Unassembled WGS sequence"/>
</dbReference>
<protein>
    <submittedName>
        <fullName evidence="1">Uncharacterized protein</fullName>
    </submittedName>
</protein>